<reference evidence="2 3" key="1">
    <citation type="journal article" date="2020" name="Biotechnol. Biofuels">
        <title>New insights from the biogas microbiome by comprehensive genome-resolved metagenomics of nearly 1600 species originating from multiple anaerobic digesters.</title>
        <authorList>
            <person name="Campanaro S."/>
            <person name="Treu L."/>
            <person name="Rodriguez-R L.M."/>
            <person name="Kovalovszki A."/>
            <person name="Ziels R.M."/>
            <person name="Maus I."/>
            <person name="Zhu X."/>
            <person name="Kougias P.G."/>
            <person name="Basile A."/>
            <person name="Luo G."/>
            <person name="Schluter A."/>
            <person name="Konstantinidis K.T."/>
            <person name="Angelidaki I."/>
        </authorList>
    </citation>
    <scope>NUCLEOTIDE SEQUENCE [LARGE SCALE GENOMIC DNA]</scope>
    <source>
        <strain evidence="2">AS04akNAM_125</strain>
    </source>
</reference>
<gene>
    <name evidence="2" type="ORF">GXX24_02130</name>
</gene>
<sequence>MIRNLLAAAAVIATGWLPASAEDWSGQITPYVWAAGLGGDVMPVTGAPTISLDKGFSELLKDLDGAFFLSGYARRDRLVIMGDLSWSSSSRAGTIPLPAPAEGKLTQRSLTLLAGWRAVQEDGFSLDLLGGARAWDIKSSVSVAGGLMQASPGKNFIDPILAARMNVALAPRWSTILYADFGGFGAGSESTSQVLATVNYQANDNLWISVGYRHLEVDYRSGGTAVDVTMAGPLFGATWRF</sequence>
<dbReference type="SUPFAM" id="SSF56925">
    <property type="entry name" value="OMPA-like"/>
    <property type="match status" value="1"/>
</dbReference>
<evidence type="ECO:0008006" key="4">
    <source>
        <dbReference type="Google" id="ProtNLM"/>
    </source>
</evidence>
<comment type="caution">
    <text evidence="2">The sequence shown here is derived from an EMBL/GenBank/DDBJ whole genome shotgun (WGS) entry which is preliminary data.</text>
</comment>
<name>A0A832PK23_9RHOB</name>
<accession>A0A832PK23</accession>
<protein>
    <recommendedName>
        <fullName evidence="4">Outer membrane protein beta-barrel domain-containing protein</fullName>
    </recommendedName>
</protein>
<dbReference type="InterPro" id="IPR011250">
    <property type="entry name" value="OMP/PagP_B-barrel"/>
</dbReference>
<feature type="signal peptide" evidence="1">
    <location>
        <begin position="1"/>
        <end position="21"/>
    </location>
</feature>
<evidence type="ECO:0000313" key="2">
    <source>
        <dbReference type="EMBL" id="HHW32934.1"/>
    </source>
</evidence>
<dbReference type="RefSeq" id="WP_303729086.1">
    <property type="nucleotide sequence ID" value="NZ_DULP01000033.1"/>
</dbReference>
<dbReference type="AlphaFoldDB" id="A0A832PK23"/>
<keyword evidence="1" id="KW-0732">Signal</keyword>
<dbReference type="Proteomes" id="UP000580830">
    <property type="component" value="Unassembled WGS sequence"/>
</dbReference>
<evidence type="ECO:0000313" key="3">
    <source>
        <dbReference type="Proteomes" id="UP000580830"/>
    </source>
</evidence>
<dbReference type="EMBL" id="DULP01000033">
    <property type="protein sequence ID" value="HHW32934.1"/>
    <property type="molecule type" value="Genomic_DNA"/>
</dbReference>
<organism evidence="2 3">
    <name type="scientific">Paracoccus solventivorans</name>
    <dbReference type="NCBI Taxonomy" id="53463"/>
    <lineage>
        <taxon>Bacteria</taxon>
        <taxon>Pseudomonadati</taxon>
        <taxon>Pseudomonadota</taxon>
        <taxon>Alphaproteobacteria</taxon>
        <taxon>Rhodobacterales</taxon>
        <taxon>Paracoccaceae</taxon>
        <taxon>Paracoccus</taxon>
    </lineage>
</organism>
<feature type="chain" id="PRO_5032949389" description="Outer membrane protein beta-barrel domain-containing protein" evidence="1">
    <location>
        <begin position="22"/>
        <end position="241"/>
    </location>
</feature>
<evidence type="ECO:0000256" key="1">
    <source>
        <dbReference type="SAM" id="SignalP"/>
    </source>
</evidence>
<proteinExistence type="predicted"/>